<feature type="signal peptide" evidence="2">
    <location>
        <begin position="1"/>
        <end position="36"/>
    </location>
</feature>
<feature type="domain" description="SEA" evidence="3">
    <location>
        <begin position="1290"/>
        <end position="1403"/>
    </location>
</feature>
<dbReference type="InterPro" id="IPR036364">
    <property type="entry name" value="SEA_dom_sf"/>
</dbReference>
<comment type="caution">
    <text evidence="4">The sequence shown here is derived from an EMBL/GenBank/DDBJ whole genome shotgun (WGS) entry which is preliminary data.</text>
</comment>
<feature type="region of interest" description="Disordered" evidence="1">
    <location>
        <begin position="399"/>
        <end position="433"/>
    </location>
</feature>
<dbReference type="InterPro" id="IPR000082">
    <property type="entry name" value="SEA_dom"/>
</dbReference>
<name>A0A9D3XS44_9SAUR</name>
<dbReference type="EMBL" id="JAHDVG010000465">
    <property type="protein sequence ID" value="KAH1184265.1"/>
    <property type="molecule type" value="Genomic_DNA"/>
</dbReference>
<sequence length="1560" mass="164467">MRVTPCPATALVTVAKGHRWQIILAMVTCFLACTIACNEGSSATPCQNPLGTVPTSSPLQPDLLLSQNATAGILLKSNNYLLNHTVKGQTGLHTDGEKHFRSLLADSVGTTDQLRLPEAKWSDLSQISALAFKLDGKGSLHYKSGVAKKDKNGIDSKTLRPETSLALDALAKITGFSSKRSREGLQAFSKEDLMFSPHASGAMDSNYPATVPGTLSQAPSLLIDVDFLQYDPLHSAPKASAQPLKTSPDTASVAQLRPNSSLTQQAAADSLTSEAQGLYKMTHFTTLMASSTSLDQRATSVLPTFLNSALQTPRASKEPSYLMSLTPSPTMPASPTVVPTQNNLTMSTNFPQSTSLEATNVGPAELIASRWPGSSPISSGVAAHKTVVPVWLGTVPGTQPGSLIPSPPSGDSFLDKSPSVTVPKQEHSPSELSDVTKFTLSALSVSMSQSTNLLPAPVSMGRLPSAKPVASTSAYAPLHVGDLSYFTEHPSPGPPTVPDTLAGPTEGVETEEQLTAAVLMAVTPTVRVSTGWPTLPVHVSTTAQSHPPSGAPASPLKVTLAGVVHSSSVEVSSGFPSQSGVGTDLPIALSGHRGTRAHIPSVPKAATAGLGQPLVLTTSLSDIPADLETPSSLVLEETSPEAFSEQTILPGVPHGLVTSANTFTGAADSDMTQLTGGVTEGPPSVAAGVGLSSATQPLDHLKLDVETASTSSTERILKMGQLGHRLKEHTTEMACAGSDSTSCPTWVSSDLNTAAEEKGSPSLAIAHAPANLTIVYLPQESMRGVSSKPDTPVAGTSQALTYSTVLTSVKPIADFLHEDTAAYSPSHMLPISKGPRTQSSISACCPETSPSVPGASTAASITSATLYRELPKTVKFLDKEQTQPTAEVVATMPTGSSELPLRASSDAPTTELLSSSSSTKAQAQPARKHYSLRRPGMRRRLSTPADSVLAYSTTSLPSGMDVQPRPKVRTSPQNKTFPMLPSKISSDTSAIMETDANVTHSTPQHLNRTRLALLAGSTPIGMEHTPVPITAVGVPVTSTTAASSEWKPTSATLGEHKIPGVSTKAANFSGLASAESPVTAMAPAVGLTSTSSAVSKATLVKNRTAAPLPSPPAQSTTTLLASTNLTQSSGPKAPIFQSLTEAKPSVVTSLHSTPRIPPTIKTTAPLTSARTSTTAGLQLPTVAKPTRLMPWSKTTVSPLLIPPMSTLSTRLLLISQHLSTAKTDLSVLTRTMAARKNLTTAAVTARQVATTKTGISKQILPESKVPTLSFSPKGKTGSASRPTSPSLQLPVHILPLQFCLIRIAYTELLKNKSSDDYKKLEKEVKLTLNKMLSSYENFLKANILQFLNGSVIVESEVLFQRDGPAPTNSDLIRTVVTEVERKMDTFFHWRVDVKSVRSNGFSLENLEPEKLSVSFTALRLGLIAAFGGVVTQGPLDQLNNVVVQSLEALYKVKNFSFVRLRDIKGDLEIRGEAYIDTHAHADVHQVLQVLRGLVNYSVDLTTLSVDDSRLSLQVFPISFLINNRTVNEKLLDHTSVEHQNLTRDLADVVGIPSFQPVTPV</sequence>
<evidence type="ECO:0000313" key="4">
    <source>
        <dbReference type="EMBL" id="KAH1184265.1"/>
    </source>
</evidence>
<evidence type="ECO:0000259" key="3">
    <source>
        <dbReference type="PROSITE" id="PS50024"/>
    </source>
</evidence>
<feature type="region of interest" description="Disordered" evidence="1">
    <location>
        <begin position="833"/>
        <end position="856"/>
    </location>
</feature>
<organism evidence="4 5">
    <name type="scientific">Mauremys mutica</name>
    <name type="common">yellowpond turtle</name>
    <dbReference type="NCBI Taxonomy" id="74926"/>
    <lineage>
        <taxon>Eukaryota</taxon>
        <taxon>Metazoa</taxon>
        <taxon>Chordata</taxon>
        <taxon>Craniata</taxon>
        <taxon>Vertebrata</taxon>
        <taxon>Euteleostomi</taxon>
        <taxon>Archelosauria</taxon>
        <taxon>Testudinata</taxon>
        <taxon>Testudines</taxon>
        <taxon>Cryptodira</taxon>
        <taxon>Durocryptodira</taxon>
        <taxon>Testudinoidea</taxon>
        <taxon>Geoemydidae</taxon>
        <taxon>Geoemydinae</taxon>
        <taxon>Mauremys</taxon>
    </lineage>
</organism>
<dbReference type="Pfam" id="PF01390">
    <property type="entry name" value="SEA"/>
    <property type="match status" value="1"/>
</dbReference>
<keyword evidence="5" id="KW-1185">Reference proteome</keyword>
<proteinExistence type="predicted"/>
<feature type="region of interest" description="Disordered" evidence="1">
    <location>
        <begin position="1149"/>
        <end position="1173"/>
    </location>
</feature>
<feature type="compositionally biased region" description="Polar residues" evidence="1">
    <location>
        <begin position="1160"/>
        <end position="1173"/>
    </location>
</feature>
<evidence type="ECO:0000256" key="1">
    <source>
        <dbReference type="SAM" id="MobiDB-lite"/>
    </source>
</evidence>
<accession>A0A9D3XS44</accession>
<dbReference type="Proteomes" id="UP000827986">
    <property type="component" value="Unassembled WGS sequence"/>
</dbReference>
<feature type="region of interest" description="Disordered" evidence="1">
    <location>
        <begin position="895"/>
        <end position="930"/>
    </location>
</feature>
<keyword evidence="2" id="KW-0732">Signal</keyword>
<evidence type="ECO:0000256" key="2">
    <source>
        <dbReference type="SAM" id="SignalP"/>
    </source>
</evidence>
<dbReference type="PROSITE" id="PS50024">
    <property type="entry name" value="SEA"/>
    <property type="match status" value="1"/>
</dbReference>
<protein>
    <recommendedName>
        <fullName evidence="3">SEA domain-containing protein</fullName>
    </recommendedName>
</protein>
<evidence type="ECO:0000313" key="5">
    <source>
        <dbReference type="Proteomes" id="UP000827986"/>
    </source>
</evidence>
<feature type="chain" id="PRO_5038680537" description="SEA domain-containing protein" evidence="2">
    <location>
        <begin position="37"/>
        <end position="1560"/>
    </location>
</feature>
<feature type="region of interest" description="Disordered" evidence="1">
    <location>
        <begin position="954"/>
        <end position="982"/>
    </location>
</feature>
<gene>
    <name evidence="4" type="ORF">KIL84_014881</name>
</gene>
<dbReference type="SUPFAM" id="SSF82671">
    <property type="entry name" value="SEA domain"/>
    <property type="match status" value="1"/>
</dbReference>
<reference evidence="4" key="1">
    <citation type="submission" date="2021-09" db="EMBL/GenBank/DDBJ databases">
        <title>The genome of Mauremys mutica provides insights into the evolution of semi-aquatic lifestyle.</title>
        <authorList>
            <person name="Gong S."/>
            <person name="Gao Y."/>
        </authorList>
    </citation>
    <scope>NUCLEOTIDE SEQUENCE</scope>
    <source>
        <strain evidence="4">MM-2020</strain>
        <tissue evidence="4">Muscle</tissue>
    </source>
</reference>